<evidence type="ECO:0000256" key="5">
    <source>
        <dbReference type="ARBA" id="ARBA00022603"/>
    </source>
</evidence>
<comment type="catalytic activity">
    <reaction evidence="11">
        <text>methanethiol + S-adenosyl-L-methionine = dimethyl sulfide + S-adenosyl-L-homocysteine + H(+)</text>
        <dbReference type="Rhea" id="RHEA:50428"/>
        <dbReference type="ChEBI" id="CHEBI:15378"/>
        <dbReference type="ChEBI" id="CHEBI:16007"/>
        <dbReference type="ChEBI" id="CHEBI:17437"/>
        <dbReference type="ChEBI" id="CHEBI:57856"/>
        <dbReference type="ChEBI" id="CHEBI:59789"/>
        <dbReference type="EC" id="2.1.1.334"/>
    </reaction>
</comment>
<evidence type="ECO:0000256" key="9">
    <source>
        <dbReference type="ARBA" id="ARBA00022989"/>
    </source>
</evidence>
<protein>
    <recommendedName>
        <fullName evidence="4">methanethiol S-methyltransferase</fullName>
        <ecNumber evidence="4">2.1.1.334</ecNumber>
    </recommendedName>
</protein>
<feature type="transmembrane region" description="Helical" evidence="12">
    <location>
        <begin position="86"/>
        <end position="103"/>
    </location>
</feature>
<comment type="subcellular location">
    <subcellularLocation>
        <location evidence="2">Membrane</location>
        <topology evidence="2">Multi-pass membrane protein</topology>
    </subcellularLocation>
</comment>
<keyword evidence="9 12" id="KW-1133">Transmembrane helix</keyword>
<dbReference type="PANTHER" id="PTHR31040">
    <property type="entry name" value="NURIM"/>
    <property type="match status" value="1"/>
</dbReference>
<sequence>MKRLLIFLYGIASYAVFFATFLYAIGFIGNFGVPKTMDSLRDTPLVTALLIDAGLLALFALQHSIMARPAFKRWWTRMVPESAERSTYVLFSSLALIALFAFWQPLGGVVWEVTSPVARAVLYGAYAFGWGLVLVSTFLINHFDLFGLRQVWLQLLGRPYHSVPFVVPAPYQVVRHPLYVGWLFAFWATPVMTATHLFFAIATTAYILIAIQFEERDLVAAHPEYEQYRRRVPMLIPSFKRRASTQGRVALGGR</sequence>
<evidence type="ECO:0000256" key="4">
    <source>
        <dbReference type="ARBA" id="ARBA00012149"/>
    </source>
</evidence>
<evidence type="ECO:0000256" key="2">
    <source>
        <dbReference type="ARBA" id="ARBA00004141"/>
    </source>
</evidence>
<evidence type="ECO:0000313" key="13">
    <source>
        <dbReference type="EMBL" id="MBB6096315.1"/>
    </source>
</evidence>
<dbReference type="AlphaFoldDB" id="A0A841HX03"/>
<dbReference type="PANTHER" id="PTHR31040:SF1">
    <property type="entry name" value="NURIM"/>
    <property type="match status" value="1"/>
</dbReference>
<keyword evidence="14" id="KW-1185">Reference proteome</keyword>
<dbReference type="EMBL" id="JACHHZ010000007">
    <property type="protein sequence ID" value="MBB6096315.1"/>
    <property type="molecule type" value="Genomic_DNA"/>
</dbReference>
<name>A0A841HX03_9GAMM</name>
<evidence type="ECO:0000256" key="7">
    <source>
        <dbReference type="ARBA" id="ARBA00022691"/>
    </source>
</evidence>
<evidence type="ECO:0000256" key="6">
    <source>
        <dbReference type="ARBA" id="ARBA00022679"/>
    </source>
</evidence>
<evidence type="ECO:0000256" key="10">
    <source>
        <dbReference type="ARBA" id="ARBA00023136"/>
    </source>
</evidence>
<comment type="similarity">
    <text evidence="3">Belongs to the nurim family.</text>
</comment>
<evidence type="ECO:0000256" key="11">
    <source>
        <dbReference type="ARBA" id="ARBA00048134"/>
    </source>
</evidence>
<organism evidence="13 14">
    <name type="scientific">Povalibacter uvarum</name>
    <dbReference type="NCBI Taxonomy" id="732238"/>
    <lineage>
        <taxon>Bacteria</taxon>
        <taxon>Pseudomonadati</taxon>
        <taxon>Pseudomonadota</taxon>
        <taxon>Gammaproteobacteria</taxon>
        <taxon>Steroidobacterales</taxon>
        <taxon>Steroidobacteraceae</taxon>
        <taxon>Povalibacter</taxon>
    </lineage>
</organism>
<dbReference type="NCBIfam" id="NF045656">
    <property type="entry name" value="MeththiolMtaseMddA"/>
    <property type="match status" value="1"/>
</dbReference>
<keyword evidence="5 13" id="KW-0489">Methyltransferase</keyword>
<keyword evidence="8 12" id="KW-0812">Transmembrane</keyword>
<reference evidence="13 14" key="1">
    <citation type="submission" date="2020-08" db="EMBL/GenBank/DDBJ databases">
        <title>Genomic Encyclopedia of Type Strains, Phase IV (KMG-IV): sequencing the most valuable type-strain genomes for metagenomic binning, comparative biology and taxonomic classification.</title>
        <authorList>
            <person name="Goeker M."/>
        </authorList>
    </citation>
    <scope>NUCLEOTIDE SEQUENCE [LARGE SCALE GENOMIC DNA]</scope>
    <source>
        <strain evidence="13 14">DSM 26723</strain>
    </source>
</reference>
<dbReference type="GO" id="GO:0016020">
    <property type="term" value="C:membrane"/>
    <property type="evidence" value="ECO:0007669"/>
    <property type="project" value="UniProtKB-SubCell"/>
</dbReference>
<dbReference type="GO" id="GO:0008168">
    <property type="term" value="F:methyltransferase activity"/>
    <property type="evidence" value="ECO:0007669"/>
    <property type="project" value="UniProtKB-KW"/>
</dbReference>
<proteinExistence type="inferred from homology"/>
<evidence type="ECO:0000256" key="12">
    <source>
        <dbReference type="SAM" id="Phobius"/>
    </source>
</evidence>
<feature type="transmembrane region" description="Helical" evidence="12">
    <location>
        <begin position="123"/>
        <end position="143"/>
    </location>
</feature>
<evidence type="ECO:0000256" key="8">
    <source>
        <dbReference type="ARBA" id="ARBA00022692"/>
    </source>
</evidence>
<evidence type="ECO:0000256" key="3">
    <source>
        <dbReference type="ARBA" id="ARBA00010631"/>
    </source>
</evidence>
<evidence type="ECO:0000313" key="14">
    <source>
        <dbReference type="Proteomes" id="UP000588068"/>
    </source>
</evidence>
<dbReference type="RefSeq" id="WP_184335702.1">
    <property type="nucleotide sequence ID" value="NZ_JACHHZ010000007.1"/>
</dbReference>
<dbReference type="InterPro" id="IPR033580">
    <property type="entry name" value="Nurim-like"/>
</dbReference>
<accession>A0A841HX03</accession>
<feature type="transmembrane region" description="Helical" evidence="12">
    <location>
        <begin position="179"/>
        <end position="209"/>
    </location>
</feature>
<keyword evidence="7" id="KW-0949">S-adenosyl-L-methionine</keyword>
<feature type="transmembrane region" description="Helical" evidence="12">
    <location>
        <begin position="45"/>
        <end position="65"/>
    </location>
</feature>
<dbReference type="InterPro" id="IPR054700">
    <property type="entry name" value="MddA"/>
</dbReference>
<keyword evidence="10 12" id="KW-0472">Membrane</keyword>
<comment type="function">
    <text evidence="1">Catalyzes the methylation of methanethiol (MeSH) to yield dimethylsulphide (DMS).</text>
</comment>
<gene>
    <name evidence="13" type="ORF">HNQ60_005237</name>
</gene>
<dbReference type="GO" id="GO:0032259">
    <property type="term" value="P:methylation"/>
    <property type="evidence" value="ECO:0007669"/>
    <property type="project" value="UniProtKB-KW"/>
</dbReference>
<dbReference type="Gene3D" id="1.20.120.1630">
    <property type="match status" value="1"/>
</dbReference>
<feature type="transmembrane region" description="Helical" evidence="12">
    <location>
        <begin position="7"/>
        <end position="33"/>
    </location>
</feature>
<dbReference type="Proteomes" id="UP000588068">
    <property type="component" value="Unassembled WGS sequence"/>
</dbReference>
<dbReference type="EC" id="2.1.1.334" evidence="4"/>
<evidence type="ECO:0000256" key="1">
    <source>
        <dbReference type="ARBA" id="ARBA00002096"/>
    </source>
</evidence>
<comment type="caution">
    <text evidence="13">The sequence shown here is derived from an EMBL/GenBank/DDBJ whole genome shotgun (WGS) entry which is preliminary data.</text>
</comment>
<keyword evidence="6 13" id="KW-0808">Transferase</keyword>